<evidence type="ECO:0000313" key="3">
    <source>
        <dbReference type="EMBL" id="PIL30695.1"/>
    </source>
</evidence>
<keyword evidence="4" id="KW-1185">Reference proteome</keyword>
<organism evidence="3 4">
    <name type="scientific">Ganoderma sinense ZZ0214-1</name>
    <dbReference type="NCBI Taxonomy" id="1077348"/>
    <lineage>
        <taxon>Eukaryota</taxon>
        <taxon>Fungi</taxon>
        <taxon>Dikarya</taxon>
        <taxon>Basidiomycota</taxon>
        <taxon>Agaricomycotina</taxon>
        <taxon>Agaricomycetes</taxon>
        <taxon>Polyporales</taxon>
        <taxon>Polyporaceae</taxon>
        <taxon>Ganoderma</taxon>
    </lineage>
</organism>
<protein>
    <recommendedName>
        <fullName evidence="2">DUF6593 domain-containing protein</fullName>
    </recommendedName>
</protein>
<gene>
    <name evidence="3" type="ORF">GSI_07399</name>
</gene>
<dbReference type="OrthoDB" id="3185381at2759"/>
<dbReference type="EMBL" id="AYKW01000014">
    <property type="protein sequence ID" value="PIL30695.1"/>
    <property type="molecule type" value="Genomic_DNA"/>
</dbReference>
<dbReference type="Proteomes" id="UP000230002">
    <property type="component" value="Unassembled WGS sequence"/>
</dbReference>
<evidence type="ECO:0000259" key="2">
    <source>
        <dbReference type="Pfam" id="PF20236"/>
    </source>
</evidence>
<feature type="region of interest" description="Disordered" evidence="1">
    <location>
        <begin position="122"/>
        <end position="144"/>
    </location>
</feature>
<proteinExistence type="predicted"/>
<comment type="caution">
    <text evidence="3">The sequence shown here is derived from an EMBL/GenBank/DDBJ whole genome shotgun (WGS) entry which is preliminary data.</text>
</comment>
<feature type="domain" description="DUF6593" evidence="2">
    <location>
        <begin position="29"/>
        <end position="241"/>
    </location>
</feature>
<dbReference type="AlphaFoldDB" id="A0A2G8SAA8"/>
<dbReference type="Pfam" id="PF20236">
    <property type="entry name" value="DUF6593"/>
    <property type="match status" value="1"/>
</dbReference>
<name>A0A2G8SAA8_9APHY</name>
<evidence type="ECO:0000256" key="1">
    <source>
        <dbReference type="SAM" id="MobiDB-lite"/>
    </source>
</evidence>
<evidence type="ECO:0000313" key="4">
    <source>
        <dbReference type="Proteomes" id="UP000230002"/>
    </source>
</evidence>
<sequence>MLMTSVYHIRSSPGAGSGETHKLVFTTTSLRNAVLANASDVLYYEVVTPAWERHRTRVTRLDVKTQEFALVAEMLNGHAPGDTRGREDEAKRAMALRMYGGGEYKAVHDFLHFEDVLERGGAGDGDARTGSGGKDRKGKARMKDEGEEEMSGFFVFCPVWLVVHMLMGPQRQAWFRGKDGKRYIWYADKERVELLRDDRPDKPVAAYHKEERLLHVLRMSQYPYLEVDRDPTIIESLDYVIDEMSSSSQ</sequence>
<accession>A0A2G8SAA8</accession>
<dbReference type="InterPro" id="IPR046528">
    <property type="entry name" value="DUF6593"/>
</dbReference>
<reference evidence="3 4" key="1">
    <citation type="journal article" date="2015" name="Sci. Rep.">
        <title>Chromosome-level genome map provides insights into diverse defense mechanisms in the medicinal fungus Ganoderma sinense.</title>
        <authorList>
            <person name="Zhu Y."/>
            <person name="Xu J."/>
            <person name="Sun C."/>
            <person name="Zhou S."/>
            <person name="Xu H."/>
            <person name="Nelson D.R."/>
            <person name="Qian J."/>
            <person name="Song J."/>
            <person name="Luo H."/>
            <person name="Xiang L."/>
            <person name="Li Y."/>
            <person name="Xu Z."/>
            <person name="Ji A."/>
            <person name="Wang L."/>
            <person name="Lu S."/>
            <person name="Hayward A."/>
            <person name="Sun W."/>
            <person name="Li X."/>
            <person name="Schwartz D.C."/>
            <person name="Wang Y."/>
            <person name="Chen S."/>
        </authorList>
    </citation>
    <scope>NUCLEOTIDE SEQUENCE [LARGE SCALE GENOMIC DNA]</scope>
    <source>
        <strain evidence="3 4">ZZ0214-1</strain>
    </source>
</reference>